<comment type="similarity">
    <text evidence="1 10">Belongs to the class-I aminoacyl-tRNA synthetase family.</text>
</comment>
<evidence type="ECO:0000256" key="7">
    <source>
        <dbReference type="ARBA" id="ARBA00023146"/>
    </source>
</evidence>
<keyword evidence="5 10" id="KW-0067">ATP-binding</keyword>
<dbReference type="GO" id="GO:0005524">
    <property type="term" value="F:ATP binding"/>
    <property type="evidence" value="ECO:0007669"/>
    <property type="project" value="UniProtKB-KW"/>
</dbReference>
<evidence type="ECO:0000256" key="9">
    <source>
        <dbReference type="NCBIfam" id="TIGR00233"/>
    </source>
</evidence>
<dbReference type="PROSITE" id="PS00178">
    <property type="entry name" value="AA_TRNA_LIGASE_I"/>
    <property type="match status" value="1"/>
</dbReference>
<dbReference type="GO" id="GO:0006436">
    <property type="term" value="P:tryptophanyl-tRNA aminoacylation"/>
    <property type="evidence" value="ECO:0007669"/>
    <property type="project" value="UniProtKB-UniRule"/>
</dbReference>
<evidence type="ECO:0000256" key="1">
    <source>
        <dbReference type="ARBA" id="ARBA00005594"/>
    </source>
</evidence>
<evidence type="ECO:0000256" key="2">
    <source>
        <dbReference type="ARBA" id="ARBA00013161"/>
    </source>
</evidence>
<dbReference type="Pfam" id="PF00579">
    <property type="entry name" value="tRNA-synt_1b"/>
    <property type="match status" value="1"/>
</dbReference>
<dbReference type="CDD" id="cd00806">
    <property type="entry name" value="TrpRS_core"/>
    <property type="match status" value="1"/>
</dbReference>
<keyword evidence="3 10" id="KW-0436">Ligase</keyword>
<dbReference type="PRINTS" id="PR01039">
    <property type="entry name" value="TRNASYNTHTRP"/>
</dbReference>
<evidence type="ECO:0000313" key="11">
    <source>
        <dbReference type="EMBL" id="VVE25436.1"/>
    </source>
</evidence>
<evidence type="ECO:0000256" key="6">
    <source>
        <dbReference type="ARBA" id="ARBA00022917"/>
    </source>
</evidence>
<organism evidence="11 12">
    <name type="scientific">Pandoraea fibrosis</name>
    <dbReference type="NCBI Taxonomy" id="1891094"/>
    <lineage>
        <taxon>Bacteria</taxon>
        <taxon>Pseudomonadati</taxon>
        <taxon>Pseudomonadota</taxon>
        <taxon>Betaproteobacteria</taxon>
        <taxon>Burkholderiales</taxon>
        <taxon>Burkholderiaceae</taxon>
        <taxon>Pandoraea</taxon>
    </lineage>
</organism>
<name>A0A5E4WR09_9BURK</name>
<sequence length="368" mass="41559">MARRREAVHRPEGIGDCHKRLITERKMSVSKAPADRKVILTGDRPTGPLHLGHYVGSLKNRVAYQHEYKQFILVADAQALTDNTDDRGKVHRNVSEVALDYLAVGIDPTVTTICVQTWLPELTELTFYYLNLVTVARLERNPTVKQEIGLRNFERDIPAGFLTYPVSQAADITAFRATLVPVGEDQLPMIEQTNEIVRRLNRLADREILVETKALVPPIGRLPGIDGKAKMSKSLGNVINISSTPDEIRAAVKKCYTDPLHLKVEDPGHLEGNVAFAYLDAFDEDKEGLQALKDHYVRGGLADSKVKARLEERLQEMLRPMRERREAYAKQPDFVWDMLRAGTERARETVSQTLDDVRSVFVTPGWKK</sequence>
<protein>
    <recommendedName>
        <fullName evidence="2 9">Tryptophan--tRNA ligase</fullName>
        <ecNumber evidence="2 9">6.1.1.2</ecNumber>
    </recommendedName>
</protein>
<evidence type="ECO:0000256" key="10">
    <source>
        <dbReference type="RuleBase" id="RU363036"/>
    </source>
</evidence>
<keyword evidence="6 10" id="KW-0648">Protein biosynthesis</keyword>
<evidence type="ECO:0000256" key="4">
    <source>
        <dbReference type="ARBA" id="ARBA00022741"/>
    </source>
</evidence>
<dbReference type="InterPro" id="IPR001412">
    <property type="entry name" value="aa-tRNA-synth_I_CS"/>
</dbReference>
<dbReference type="GO" id="GO:0004830">
    <property type="term" value="F:tryptophan-tRNA ligase activity"/>
    <property type="evidence" value="ECO:0007669"/>
    <property type="project" value="UniProtKB-UniRule"/>
</dbReference>
<comment type="catalytic activity">
    <reaction evidence="8">
        <text>tRNA(Trp) + L-tryptophan + ATP = L-tryptophyl-tRNA(Trp) + AMP + diphosphate + H(+)</text>
        <dbReference type="Rhea" id="RHEA:24080"/>
        <dbReference type="Rhea" id="RHEA-COMP:9671"/>
        <dbReference type="Rhea" id="RHEA-COMP:9705"/>
        <dbReference type="ChEBI" id="CHEBI:15378"/>
        <dbReference type="ChEBI" id="CHEBI:30616"/>
        <dbReference type="ChEBI" id="CHEBI:33019"/>
        <dbReference type="ChEBI" id="CHEBI:57912"/>
        <dbReference type="ChEBI" id="CHEBI:78442"/>
        <dbReference type="ChEBI" id="CHEBI:78535"/>
        <dbReference type="ChEBI" id="CHEBI:456215"/>
        <dbReference type="EC" id="6.1.1.2"/>
    </reaction>
</comment>
<dbReference type="InterPro" id="IPR014729">
    <property type="entry name" value="Rossmann-like_a/b/a_fold"/>
</dbReference>
<evidence type="ECO:0000313" key="12">
    <source>
        <dbReference type="Proteomes" id="UP000382577"/>
    </source>
</evidence>
<dbReference type="InterPro" id="IPR002306">
    <property type="entry name" value="Trp-tRNA-ligase"/>
</dbReference>
<dbReference type="Gene3D" id="3.40.50.620">
    <property type="entry name" value="HUPs"/>
    <property type="match status" value="1"/>
</dbReference>
<accession>A0A5E4WR09</accession>
<gene>
    <name evidence="11" type="ORF">PFI31113_03331</name>
</gene>
<dbReference type="FunFam" id="1.10.240.10:FF:000005">
    <property type="entry name" value="Tryptophan--tRNA ligase"/>
    <property type="match status" value="1"/>
</dbReference>
<dbReference type="EC" id="6.1.1.2" evidence="2 9"/>
<proteinExistence type="inferred from homology"/>
<dbReference type="PANTHER" id="PTHR43766">
    <property type="entry name" value="TRYPTOPHAN--TRNA LIGASE, MITOCHONDRIAL"/>
    <property type="match status" value="1"/>
</dbReference>
<dbReference type="NCBIfam" id="TIGR00233">
    <property type="entry name" value="trpS"/>
    <property type="match status" value="1"/>
</dbReference>
<evidence type="ECO:0000256" key="3">
    <source>
        <dbReference type="ARBA" id="ARBA00022598"/>
    </source>
</evidence>
<dbReference type="SUPFAM" id="SSF52374">
    <property type="entry name" value="Nucleotidylyl transferase"/>
    <property type="match status" value="1"/>
</dbReference>
<evidence type="ECO:0000256" key="5">
    <source>
        <dbReference type="ARBA" id="ARBA00022840"/>
    </source>
</evidence>
<reference evidence="11 12" key="1">
    <citation type="submission" date="2019-08" db="EMBL/GenBank/DDBJ databases">
        <authorList>
            <person name="Peeters C."/>
        </authorList>
    </citation>
    <scope>NUCLEOTIDE SEQUENCE [LARGE SCALE GENOMIC DNA]</scope>
    <source>
        <strain evidence="11 12">LMG 31113</strain>
    </source>
</reference>
<dbReference type="AlphaFoldDB" id="A0A5E4WR09"/>
<dbReference type="InterPro" id="IPR050203">
    <property type="entry name" value="Trp-tRNA_synthetase"/>
</dbReference>
<keyword evidence="4 10" id="KW-0547">Nucleotide-binding</keyword>
<dbReference type="EMBL" id="CABPRW010000007">
    <property type="protein sequence ID" value="VVE25436.1"/>
    <property type="molecule type" value="Genomic_DNA"/>
</dbReference>
<keyword evidence="7 10" id="KW-0030">Aminoacyl-tRNA synthetase</keyword>
<dbReference type="Gene3D" id="1.10.240.10">
    <property type="entry name" value="Tyrosyl-Transfer RNA Synthetase"/>
    <property type="match status" value="1"/>
</dbReference>
<evidence type="ECO:0000256" key="8">
    <source>
        <dbReference type="ARBA" id="ARBA00049929"/>
    </source>
</evidence>
<dbReference type="PANTHER" id="PTHR43766:SF1">
    <property type="entry name" value="TRYPTOPHAN--TRNA LIGASE, MITOCHONDRIAL"/>
    <property type="match status" value="1"/>
</dbReference>
<dbReference type="Proteomes" id="UP000382577">
    <property type="component" value="Unassembled WGS sequence"/>
</dbReference>
<dbReference type="InterPro" id="IPR002305">
    <property type="entry name" value="aa-tRNA-synth_Ic"/>
</dbReference>
<dbReference type="GO" id="GO:0005829">
    <property type="term" value="C:cytosol"/>
    <property type="evidence" value="ECO:0007669"/>
    <property type="project" value="TreeGrafter"/>
</dbReference>